<proteinExistence type="predicted"/>
<organism evidence="1 2">
    <name type="scientific">Penicillium salamii</name>
    <dbReference type="NCBI Taxonomy" id="1612424"/>
    <lineage>
        <taxon>Eukaryota</taxon>
        <taxon>Fungi</taxon>
        <taxon>Dikarya</taxon>
        <taxon>Ascomycota</taxon>
        <taxon>Pezizomycotina</taxon>
        <taxon>Eurotiomycetes</taxon>
        <taxon>Eurotiomycetidae</taxon>
        <taxon>Eurotiales</taxon>
        <taxon>Aspergillaceae</taxon>
        <taxon>Penicillium</taxon>
    </lineage>
</organism>
<gene>
    <name evidence="1" type="ORF">PSALAMII_LOCUS591</name>
</gene>
<dbReference type="EMBL" id="CAJVPD010000022">
    <property type="protein sequence ID" value="CAG8245209.1"/>
    <property type="molecule type" value="Genomic_DNA"/>
</dbReference>
<evidence type="ECO:0000313" key="1">
    <source>
        <dbReference type="EMBL" id="CAG8245209.1"/>
    </source>
</evidence>
<dbReference type="OrthoDB" id="4725912at2759"/>
<protein>
    <submittedName>
        <fullName evidence="1">Uncharacterized protein</fullName>
    </submittedName>
</protein>
<dbReference type="Proteomes" id="UP001152592">
    <property type="component" value="Unassembled WGS sequence"/>
</dbReference>
<name>A0A9W4I669_9EURO</name>
<comment type="caution">
    <text evidence="1">The sequence shown here is derived from an EMBL/GenBank/DDBJ whole genome shotgun (WGS) entry which is preliminary data.</text>
</comment>
<evidence type="ECO:0000313" key="2">
    <source>
        <dbReference type="Proteomes" id="UP001152592"/>
    </source>
</evidence>
<dbReference type="AlphaFoldDB" id="A0A9W4I669"/>
<reference evidence="1" key="1">
    <citation type="submission" date="2021-07" db="EMBL/GenBank/DDBJ databases">
        <authorList>
            <person name="Branca A.L. A."/>
        </authorList>
    </citation>
    <scope>NUCLEOTIDE SEQUENCE</scope>
</reference>
<accession>A0A9W4I669</accession>
<sequence>MASSDLPSDTSRLHPSENPIFTVNFTWKDWQGKIFDTQSPASDPIYIIDFPFKFASKKAASMIFKNFSTEDVVGSGKLNLVSINPSYKFHGQEGQLLAQKRFSTLYTYRSLNFSTNDTPVTMTWSSNLAFKTWDFVCVDEQQNAVAKFSGNAWGVTNIGKIEFDGPKKHDRAAQEELMVTGITLFYCMMVRCNNIFNLFGAIFSRPGRKEHIDPQPITMAGEGATERP</sequence>